<protein>
    <submittedName>
        <fullName evidence="2">Uncharacterized protein</fullName>
    </submittedName>
</protein>
<proteinExistence type="predicted"/>
<dbReference type="AlphaFoldDB" id="A0A9Q5D7J7"/>
<accession>A0A9Q5D7J7</accession>
<evidence type="ECO:0000313" key="2">
    <source>
        <dbReference type="EMBL" id="NSL85907.1"/>
    </source>
</evidence>
<dbReference type="PROSITE" id="PS51257">
    <property type="entry name" value="PROKAR_LIPOPROTEIN"/>
    <property type="match status" value="1"/>
</dbReference>
<name>A0A9Q5D7J7_9BACT</name>
<organism evidence="2 3">
    <name type="scientific">Chitinophaga solisilvae</name>
    <dbReference type="NCBI Taxonomy" id="1233460"/>
    <lineage>
        <taxon>Bacteria</taxon>
        <taxon>Pseudomonadati</taxon>
        <taxon>Bacteroidota</taxon>
        <taxon>Chitinophagia</taxon>
        <taxon>Chitinophagales</taxon>
        <taxon>Chitinophagaceae</taxon>
        <taxon>Chitinophaga</taxon>
    </lineage>
</organism>
<evidence type="ECO:0000256" key="1">
    <source>
        <dbReference type="SAM" id="MobiDB-lite"/>
    </source>
</evidence>
<sequence>MSKQILFTLLLTGILFSTACRKDIKSGTAADQADPQTATAGVHPSAVHPDEVLTPGGWRPASKVGSIGSGQYLDASNDRLVKRSTTGRGILSDYGPVENKAGHLPDYPTNVNIPKDRVLPLGSGWITYTYWTNPSATPISYFSTSWVVPPAPTTNSGQTIFLFNGLQNASYILQPVLQWGVSAAGGGNYWAIANWYVDGANGTALYSNLIRVNPGTSLQGIMTLTGSSGTKYSYTSAFAGYPSITLTVNNVAKLYWAAESMEAYSVATCNNYPATAKTRLSNIELKVGGAQAPLSWTVANPVTDCGQHSTVVTPGTPGGIVDIYY</sequence>
<dbReference type="EMBL" id="RIAR02000001">
    <property type="protein sequence ID" value="NSL85907.1"/>
    <property type="molecule type" value="Genomic_DNA"/>
</dbReference>
<gene>
    <name evidence="2" type="ORF">ECE50_003630</name>
</gene>
<feature type="compositionally biased region" description="Low complexity" evidence="1">
    <location>
        <begin position="28"/>
        <end position="40"/>
    </location>
</feature>
<feature type="region of interest" description="Disordered" evidence="1">
    <location>
        <begin position="27"/>
        <end position="60"/>
    </location>
</feature>
<comment type="caution">
    <text evidence="2">The sequence shown here is derived from an EMBL/GenBank/DDBJ whole genome shotgun (WGS) entry which is preliminary data.</text>
</comment>
<evidence type="ECO:0000313" key="3">
    <source>
        <dbReference type="Proteomes" id="UP000281028"/>
    </source>
</evidence>
<dbReference type="OrthoDB" id="796457at2"/>
<reference evidence="2" key="1">
    <citation type="submission" date="2020-05" db="EMBL/GenBank/DDBJ databases">
        <title>Chitinophaga laudate sp. nov., isolated from a tropical peat swamp.</title>
        <authorList>
            <person name="Goh C.B.S."/>
            <person name="Lee M.S."/>
            <person name="Parimannan S."/>
            <person name="Pasbakhsh P."/>
            <person name="Yule C.M."/>
            <person name="Rajandas H."/>
            <person name="Loke S."/>
            <person name="Croft L."/>
            <person name="Tan J.B.L."/>
        </authorList>
    </citation>
    <scope>NUCLEOTIDE SEQUENCE</scope>
    <source>
        <strain evidence="2">Mgbs1</strain>
    </source>
</reference>
<dbReference type="Proteomes" id="UP000281028">
    <property type="component" value="Unassembled WGS sequence"/>
</dbReference>
<keyword evidence="3" id="KW-1185">Reference proteome</keyword>